<evidence type="ECO:0000256" key="1">
    <source>
        <dbReference type="SAM" id="Phobius"/>
    </source>
</evidence>
<organism evidence="2 3">
    <name type="scientific">Kibdelosporangium aridum</name>
    <dbReference type="NCBI Taxonomy" id="2030"/>
    <lineage>
        <taxon>Bacteria</taxon>
        <taxon>Bacillati</taxon>
        <taxon>Actinomycetota</taxon>
        <taxon>Actinomycetes</taxon>
        <taxon>Pseudonocardiales</taxon>
        <taxon>Pseudonocardiaceae</taxon>
        <taxon>Kibdelosporangium</taxon>
    </lineage>
</organism>
<sequence>MRTLRRELARIWSVVTDRPRWQLVFACVVSVWTFAWVVGQGIAPPMSPLEVPKALLDWAGAPVGWLEAAGDWARDPSRWWVFSVLAVCGGLLWSATTERAQLTALFGWLTVMAAAEGIGYHPAIFRALIAMGAFITILWLLSLPGKVSVMNNRVTLVPRDVLRAGATAAAMAAMVPLLALGLVVVRLVRPYVTRPPKVVVPRAREASEQQKTLVRD</sequence>
<evidence type="ECO:0000313" key="2">
    <source>
        <dbReference type="EMBL" id="SMD26758.1"/>
    </source>
</evidence>
<feature type="transmembrane region" description="Helical" evidence="1">
    <location>
        <begin position="79"/>
        <end position="95"/>
    </location>
</feature>
<dbReference type="RefSeq" id="WP_051897386.1">
    <property type="nucleotide sequence ID" value="NZ_FWXV01000016.1"/>
</dbReference>
<keyword evidence="1" id="KW-0812">Transmembrane</keyword>
<gene>
    <name evidence="2" type="ORF">SAMN05661093_10344</name>
</gene>
<dbReference type="Proteomes" id="UP000192674">
    <property type="component" value="Unassembled WGS sequence"/>
</dbReference>
<evidence type="ECO:0000313" key="3">
    <source>
        <dbReference type="Proteomes" id="UP000192674"/>
    </source>
</evidence>
<proteinExistence type="predicted"/>
<keyword evidence="3" id="KW-1185">Reference proteome</keyword>
<accession>A0A1Y5Y7E0</accession>
<dbReference type="EMBL" id="FWXV01000016">
    <property type="protein sequence ID" value="SMD26758.1"/>
    <property type="molecule type" value="Genomic_DNA"/>
</dbReference>
<reference evidence="2 3" key="1">
    <citation type="submission" date="2017-04" db="EMBL/GenBank/DDBJ databases">
        <authorList>
            <person name="Afonso C.L."/>
            <person name="Miller P.J."/>
            <person name="Scott M.A."/>
            <person name="Spackman E."/>
            <person name="Goraichik I."/>
            <person name="Dimitrov K.M."/>
            <person name="Suarez D.L."/>
            <person name="Swayne D.E."/>
        </authorList>
    </citation>
    <scope>NUCLEOTIDE SEQUENCE [LARGE SCALE GENOMIC DNA]</scope>
    <source>
        <strain evidence="2 3">DSM 43828</strain>
    </source>
</reference>
<dbReference type="OrthoDB" id="5176879at2"/>
<feature type="transmembrane region" description="Helical" evidence="1">
    <location>
        <begin position="124"/>
        <end position="143"/>
    </location>
</feature>
<keyword evidence="1" id="KW-0472">Membrane</keyword>
<name>A0A1Y5Y7E0_KIBAR</name>
<protein>
    <submittedName>
        <fullName evidence="2">Uncharacterized protein</fullName>
    </submittedName>
</protein>
<keyword evidence="1" id="KW-1133">Transmembrane helix</keyword>
<feature type="transmembrane region" description="Helical" evidence="1">
    <location>
        <begin position="164"/>
        <end position="188"/>
    </location>
</feature>
<dbReference type="AlphaFoldDB" id="A0A1Y5Y7E0"/>
<feature type="transmembrane region" description="Helical" evidence="1">
    <location>
        <begin position="21"/>
        <end position="43"/>
    </location>
</feature>
<feature type="transmembrane region" description="Helical" evidence="1">
    <location>
        <begin position="102"/>
        <end position="118"/>
    </location>
</feature>